<keyword evidence="2" id="KW-1185">Reference proteome</keyword>
<evidence type="ECO:0000313" key="1">
    <source>
        <dbReference type="EMBL" id="OGM46115.1"/>
    </source>
</evidence>
<reference evidence="1 2" key="1">
    <citation type="journal article" date="2016" name="Genome Biol. Evol.">
        <title>Draft genome sequence of an aflatoxigenic Aspergillus species, A. bombycis.</title>
        <authorList>
            <person name="Moore G.G."/>
            <person name="Mack B.M."/>
            <person name="Beltz S.B."/>
            <person name="Gilbert M.K."/>
        </authorList>
    </citation>
    <scope>NUCLEOTIDE SEQUENCE [LARGE SCALE GENOMIC DNA]</scope>
    <source>
        <strain evidence="2">NRRL 26010</strain>
    </source>
</reference>
<comment type="caution">
    <text evidence="1">The sequence shown here is derived from an EMBL/GenBank/DDBJ whole genome shotgun (WGS) entry which is preliminary data.</text>
</comment>
<dbReference type="Proteomes" id="UP000179179">
    <property type="component" value="Unassembled WGS sequence"/>
</dbReference>
<gene>
    <name evidence="1" type="ORF">ABOM_005712</name>
</gene>
<dbReference type="RefSeq" id="XP_022389832.1">
    <property type="nucleotide sequence ID" value="XM_022532841.1"/>
</dbReference>
<dbReference type="AlphaFoldDB" id="A0A1F8A421"/>
<organism evidence="1 2">
    <name type="scientific">Aspergillus bombycis</name>
    <dbReference type="NCBI Taxonomy" id="109264"/>
    <lineage>
        <taxon>Eukaryota</taxon>
        <taxon>Fungi</taxon>
        <taxon>Dikarya</taxon>
        <taxon>Ascomycota</taxon>
        <taxon>Pezizomycotina</taxon>
        <taxon>Eurotiomycetes</taxon>
        <taxon>Eurotiomycetidae</taxon>
        <taxon>Eurotiales</taxon>
        <taxon>Aspergillaceae</taxon>
        <taxon>Aspergillus</taxon>
    </lineage>
</organism>
<dbReference type="GeneID" id="34449102"/>
<name>A0A1F8A421_9EURO</name>
<accession>A0A1F8A421</accession>
<proteinExistence type="predicted"/>
<sequence length="161" mass="18547">MLRPWEVEEISCVAQFYKALMEELSDAIEEDFVAIAKEKMAAHAEVGGKQKDDVGEDIPDGECLGHCNFSWLWAVGNTKTSWKWDVDPPANYELRNRGYVFWDKARLLKCQDFQSPRDPVKNAFEFPSGYQEHSERPGIQTKLKDLPIRGDFVAEIFCDRL</sequence>
<dbReference type="EMBL" id="LYCR01000035">
    <property type="protein sequence ID" value="OGM46115.1"/>
    <property type="molecule type" value="Genomic_DNA"/>
</dbReference>
<evidence type="ECO:0000313" key="2">
    <source>
        <dbReference type="Proteomes" id="UP000179179"/>
    </source>
</evidence>
<protein>
    <submittedName>
        <fullName evidence="1">Uncharacterized protein</fullName>
    </submittedName>
</protein>
<dbReference type="OrthoDB" id="5304511at2759"/>